<reference evidence="1" key="2">
    <citation type="submission" date="2017-06" db="EMBL/GenBank/DDBJ databases">
        <title>The pomegranate genome and the genomics of punicalagin biosynthesis.</title>
        <authorList>
            <person name="Xu C."/>
        </authorList>
    </citation>
    <scope>NUCLEOTIDE SEQUENCE [LARGE SCALE GENOMIC DNA]</scope>
    <source>
        <tissue evidence="1">Fresh leaf</tissue>
    </source>
</reference>
<reference evidence="3" key="1">
    <citation type="journal article" date="2017" name="Plant J.">
        <title>The pomegranate (Punica granatum L.) genome and the genomics of punicalagin biosynthesis.</title>
        <authorList>
            <person name="Qin G."/>
            <person name="Xu C."/>
            <person name="Ming R."/>
            <person name="Tang H."/>
            <person name="Guyot R."/>
            <person name="Kramer E.M."/>
            <person name="Hu Y."/>
            <person name="Yi X."/>
            <person name="Qi Y."/>
            <person name="Xu X."/>
            <person name="Gao Z."/>
            <person name="Pan H."/>
            <person name="Jian J."/>
            <person name="Tian Y."/>
            <person name="Yue Z."/>
            <person name="Xu Y."/>
        </authorList>
    </citation>
    <scope>NUCLEOTIDE SEQUENCE [LARGE SCALE GENOMIC DNA]</scope>
    <source>
        <strain evidence="3">cv. Dabenzi</strain>
    </source>
</reference>
<comment type="caution">
    <text evidence="1">The sequence shown here is derived from an EMBL/GenBank/DDBJ whole genome shotgun (WGS) entry which is preliminary data.</text>
</comment>
<evidence type="ECO:0000313" key="2">
    <source>
        <dbReference type="EMBL" id="OWM88056.1"/>
    </source>
</evidence>
<dbReference type="EMBL" id="MTKT01004950">
    <property type="protein sequence ID" value="OWM68533.1"/>
    <property type="molecule type" value="Genomic_DNA"/>
</dbReference>
<proteinExistence type="predicted"/>
<name>A0A218W7M0_PUNGR</name>
<dbReference type="Proteomes" id="UP000197138">
    <property type="component" value="Unassembled WGS sequence"/>
</dbReference>
<gene>
    <name evidence="2" type="ORF">CDL15_Pgr016629</name>
    <name evidence="1" type="ORF">CDL15_Pgr023498</name>
</gene>
<dbReference type="EMBL" id="MTKT01000799">
    <property type="protein sequence ID" value="OWM88056.1"/>
    <property type="molecule type" value="Genomic_DNA"/>
</dbReference>
<evidence type="ECO:0000313" key="3">
    <source>
        <dbReference type="Proteomes" id="UP000197138"/>
    </source>
</evidence>
<dbReference type="AlphaFoldDB" id="A0A218W7M0"/>
<sequence>MAGGSLFPPLDFLVLLPAYGSSLEDARVVGVIAAIDQGRLGDAADGVMVSSENGRPVRVEL</sequence>
<organism evidence="1 3">
    <name type="scientific">Punica granatum</name>
    <name type="common">Pomegranate</name>
    <dbReference type="NCBI Taxonomy" id="22663"/>
    <lineage>
        <taxon>Eukaryota</taxon>
        <taxon>Viridiplantae</taxon>
        <taxon>Streptophyta</taxon>
        <taxon>Embryophyta</taxon>
        <taxon>Tracheophyta</taxon>
        <taxon>Spermatophyta</taxon>
        <taxon>Magnoliopsida</taxon>
        <taxon>eudicotyledons</taxon>
        <taxon>Gunneridae</taxon>
        <taxon>Pentapetalae</taxon>
        <taxon>rosids</taxon>
        <taxon>malvids</taxon>
        <taxon>Myrtales</taxon>
        <taxon>Lythraceae</taxon>
        <taxon>Punica</taxon>
    </lineage>
</organism>
<evidence type="ECO:0000313" key="1">
    <source>
        <dbReference type="EMBL" id="OWM68533.1"/>
    </source>
</evidence>
<accession>A0A218W7M0</accession>
<protein>
    <submittedName>
        <fullName evidence="1">Uncharacterized protein</fullName>
    </submittedName>
</protein>